<dbReference type="EMBL" id="CP011502">
    <property type="protein sequence ID" value="ALX05738.1"/>
    <property type="molecule type" value="Genomic_DNA"/>
</dbReference>
<proteinExistence type="predicted"/>
<dbReference type="Gene3D" id="3.40.50.150">
    <property type="entry name" value="Vaccinia Virus protein VP39"/>
    <property type="match status" value="1"/>
</dbReference>
<dbReference type="Pfam" id="PF05050">
    <property type="entry name" value="Methyltransf_21"/>
    <property type="match status" value="1"/>
</dbReference>
<protein>
    <recommendedName>
        <fullName evidence="1">Methyltransferase FkbM domain-containing protein</fullName>
    </recommendedName>
</protein>
<dbReference type="GO" id="GO:0008171">
    <property type="term" value="F:O-methyltransferase activity"/>
    <property type="evidence" value="ECO:0007669"/>
    <property type="project" value="TreeGrafter"/>
</dbReference>
<dbReference type="STRING" id="2041.AERYTH_14065"/>
<reference evidence="2 3" key="1">
    <citation type="journal article" date="1991" name="Int. J. Syst. Bacteriol.">
        <title>Description of the erythromycin-producing bacterium Arthrobacter sp. strain NRRL B-3381 as Aeromicrobium erythreum gen. nov., sp. nov.</title>
        <authorList>
            <person name="Miller E.S."/>
            <person name="Woese C.R."/>
            <person name="Brenner S."/>
        </authorList>
    </citation>
    <scope>NUCLEOTIDE SEQUENCE [LARGE SCALE GENOMIC DNA]</scope>
    <source>
        <strain evidence="2 3">AR18</strain>
    </source>
</reference>
<dbReference type="SUPFAM" id="SSF53335">
    <property type="entry name" value="S-adenosyl-L-methionine-dependent methyltransferases"/>
    <property type="match status" value="1"/>
</dbReference>
<dbReference type="PANTHER" id="PTHR36973:SF4">
    <property type="entry name" value="NODULATION PROTEIN"/>
    <property type="match status" value="1"/>
</dbReference>
<dbReference type="InterPro" id="IPR006342">
    <property type="entry name" value="FkbM_mtfrase"/>
</dbReference>
<dbReference type="NCBIfam" id="TIGR01444">
    <property type="entry name" value="fkbM_fam"/>
    <property type="match status" value="1"/>
</dbReference>
<dbReference type="OrthoDB" id="4104638at2"/>
<organism evidence="2 3">
    <name type="scientific">Aeromicrobium erythreum</name>
    <dbReference type="NCBI Taxonomy" id="2041"/>
    <lineage>
        <taxon>Bacteria</taxon>
        <taxon>Bacillati</taxon>
        <taxon>Actinomycetota</taxon>
        <taxon>Actinomycetes</taxon>
        <taxon>Propionibacteriales</taxon>
        <taxon>Nocardioidaceae</taxon>
        <taxon>Aeromicrobium</taxon>
    </lineage>
</organism>
<evidence type="ECO:0000313" key="3">
    <source>
        <dbReference type="Proteomes" id="UP000067689"/>
    </source>
</evidence>
<dbReference type="AlphaFoldDB" id="A0A0U3T4V6"/>
<dbReference type="KEGG" id="aer:AERYTH_14065"/>
<evidence type="ECO:0000313" key="2">
    <source>
        <dbReference type="EMBL" id="ALX05738.1"/>
    </source>
</evidence>
<name>A0A0U3T4V6_9ACTN</name>
<dbReference type="InterPro" id="IPR053188">
    <property type="entry name" value="FkbM_Methyltransferase"/>
</dbReference>
<evidence type="ECO:0000259" key="1">
    <source>
        <dbReference type="Pfam" id="PF05050"/>
    </source>
</evidence>
<feature type="domain" description="Methyltransferase FkbM" evidence="1">
    <location>
        <begin position="33"/>
        <end position="201"/>
    </location>
</feature>
<dbReference type="PATRIC" id="fig|2041.4.peg.2933"/>
<dbReference type="InterPro" id="IPR029063">
    <property type="entry name" value="SAM-dependent_MTases_sf"/>
</dbReference>
<dbReference type="Proteomes" id="UP000067689">
    <property type="component" value="Chromosome"/>
</dbReference>
<keyword evidence="3" id="KW-1185">Reference proteome</keyword>
<sequence>MRQLARRGLVVRRHPAARRQRLLVDRGVDLVLDVGAARGGYATELREFGYTGRIVSFEPLAAAHADLVRAAASDPRWETRHTALGDTTGRQEIHVASNSDSSSLLPMADQHRASSPDIQMVGTETIEVSRLDDVAADVLGEARTPFLKIDTQGFERAVLEGAETTVPRLVGLQLELSFVTLYEGGMLADEAISWAYDHGFVLVGLDQGFTDPGGAVLQADGVFLRP</sequence>
<accession>A0A0U3T4V6</accession>
<gene>
    <name evidence="2" type="ORF">AERYTH_14065</name>
</gene>
<dbReference type="PANTHER" id="PTHR36973">
    <property type="entry name" value="SLL1456 PROTEIN-RELATED"/>
    <property type="match status" value="1"/>
</dbReference>